<dbReference type="EMBL" id="CP067099">
    <property type="protein sequence ID" value="QQO64077.1"/>
    <property type="molecule type" value="Genomic_DNA"/>
</dbReference>
<sequence>MITLFLKCLLGAVAVLVIAILSKSKLFYIAGLIPLFPTFALIAHVIVIQEQGALALRKTALFGLWSLIPYLLYLITVYFLATKVSAWLCLSIATVNWVLAAAILIYFWQLYQ</sequence>
<organism evidence="2 3">
    <name type="scientific">Providencia manganoxydans</name>
    <dbReference type="NCBI Taxonomy" id="2923283"/>
    <lineage>
        <taxon>Bacteria</taxon>
        <taxon>Pseudomonadati</taxon>
        <taxon>Pseudomonadota</taxon>
        <taxon>Gammaproteobacteria</taxon>
        <taxon>Enterobacterales</taxon>
        <taxon>Morganellaceae</taxon>
        <taxon>Providencia</taxon>
    </lineage>
</organism>
<proteinExistence type="predicted"/>
<keyword evidence="1" id="KW-1133">Transmembrane helix</keyword>
<dbReference type="Pfam" id="PF06942">
    <property type="entry name" value="GlpM"/>
    <property type="match status" value="1"/>
</dbReference>
<gene>
    <name evidence="2" type="ORF">JI723_09015</name>
</gene>
<keyword evidence="3" id="KW-1185">Reference proteome</keyword>
<protein>
    <submittedName>
        <fullName evidence="2">GlpM family protein</fullName>
    </submittedName>
</protein>
<reference evidence="3" key="1">
    <citation type="submission" date="2021-01" db="EMBL/GenBank/DDBJ databases">
        <title>Providencia vermicola LLDRA6, a soil-borne Mn(II)-oxidizing bacterium, exploits a strategy of superoxide production coupled to hydrogen peroxide consumption to generate Mn oxides, as revealed by transcriptional up-regulation of genes for phenylacetic acid catabolism.</title>
        <authorList>
            <person name="Chen S."/>
            <person name="Ding Z."/>
            <person name="Chen J."/>
            <person name="Luo J."/>
            <person name="Ruan X."/>
            <person name="Li Z."/>
            <person name="Liao F."/>
            <person name="He J."/>
            <person name="Li D."/>
        </authorList>
    </citation>
    <scope>NUCLEOTIDE SEQUENCE [LARGE SCALE GENOMIC DNA]</scope>
    <source>
        <strain evidence="3">LLDRA6</strain>
    </source>
</reference>
<evidence type="ECO:0000313" key="2">
    <source>
        <dbReference type="EMBL" id="QQO64077.1"/>
    </source>
</evidence>
<feature type="transmembrane region" description="Helical" evidence="1">
    <location>
        <begin position="29"/>
        <end position="48"/>
    </location>
</feature>
<keyword evidence="1" id="KW-0812">Transmembrane</keyword>
<dbReference type="RefSeq" id="WP_272580048.1">
    <property type="nucleotide sequence ID" value="NZ_CP067099.1"/>
</dbReference>
<keyword evidence="1" id="KW-0472">Membrane</keyword>
<dbReference type="Proteomes" id="UP000596157">
    <property type="component" value="Chromosome"/>
</dbReference>
<feature type="transmembrane region" description="Helical" evidence="1">
    <location>
        <begin position="85"/>
        <end position="108"/>
    </location>
</feature>
<dbReference type="InterPro" id="IPR009707">
    <property type="entry name" value="GlpM/YdgC"/>
</dbReference>
<feature type="transmembrane region" description="Helical" evidence="1">
    <location>
        <begin position="60"/>
        <end position="79"/>
    </location>
</feature>
<evidence type="ECO:0000256" key="1">
    <source>
        <dbReference type="SAM" id="Phobius"/>
    </source>
</evidence>
<accession>A0ABX7AK75</accession>
<dbReference type="GeneID" id="92278853"/>
<name>A0ABX7AK75_9GAMM</name>
<evidence type="ECO:0000313" key="3">
    <source>
        <dbReference type="Proteomes" id="UP000596157"/>
    </source>
</evidence>